<keyword evidence="1" id="KW-0732">Signal</keyword>
<protein>
    <recommendedName>
        <fullName evidence="4">Phospholipase A2</fullName>
    </recommendedName>
</protein>
<sequence length="109" mass="11864">MSSLYVAVLCVVFGVTLAKLRCGNDGIQHDIASNLLRNDCKGRLGKIDSCCVAHTQCYQNRSPQKVCDDNFCSCIDQAAANIPLCKFHAGNFCATARSFGAFQYNKPAH</sequence>
<dbReference type="SUPFAM" id="SSF48619">
    <property type="entry name" value="Phospholipase A2, PLA2"/>
    <property type="match status" value="1"/>
</dbReference>
<dbReference type="PANTHER" id="PTHR34228">
    <property type="entry name" value="PROTEIN CBG09474-RELATED"/>
    <property type="match status" value="1"/>
</dbReference>
<evidence type="ECO:0000313" key="2">
    <source>
        <dbReference type="EMBL" id="KAK6753316.1"/>
    </source>
</evidence>
<feature type="signal peptide" evidence="1">
    <location>
        <begin position="1"/>
        <end position="18"/>
    </location>
</feature>
<proteinExistence type="predicted"/>
<accession>A0ABR1DTT1</accession>
<gene>
    <name evidence="2" type="primary">Necator_chrV.g17525</name>
    <name evidence="2" type="ORF">RB195_012735</name>
</gene>
<dbReference type="Proteomes" id="UP001303046">
    <property type="component" value="Unassembled WGS sequence"/>
</dbReference>
<evidence type="ECO:0000256" key="1">
    <source>
        <dbReference type="SAM" id="SignalP"/>
    </source>
</evidence>
<reference evidence="2 3" key="1">
    <citation type="submission" date="2023-08" db="EMBL/GenBank/DDBJ databases">
        <title>A Necator americanus chromosomal reference genome.</title>
        <authorList>
            <person name="Ilik V."/>
            <person name="Petrzelkova K.J."/>
            <person name="Pardy F."/>
            <person name="Fuh T."/>
            <person name="Niatou-Singa F.S."/>
            <person name="Gouil Q."/>
            <person name="Baker L."/>
            <person name="Ritchie M.E."/>
            <person name="Jex A.R."/>
            <person name="Gazzola D."/>
            <person name="Li H."/>
            <person name="Toshio Fujiwara R."/>
            <person name="Zhan B."/>
            <person name="Aroian R.V."/>
            <person name="Pafco B."/>
            <person name="Schwarz E.M."/>
        </authorList>
    </citation>
    <scope>NUCLEOTIDE SEQUENCE [LARGE SCALE GENOMIC DNA]</scope>
    <source>
        <strain evidence="2 3">Aroian</strain>
        <tissue evidence="2">Whole animal</tissue>
    </source>
</reference>
<dbReference type="InterPro" id="IPR036444">
    <property type="entry name" value="PLipase_A2_dom_sf"/>
</dbReference>
<evidence type="ECO:0000313" key="3">
    <source>
        <dbReference type="Proteomes" id="UP001303046"/>
    </source>
</evidence>
<evidence type="ECO:0008006" key="4">
    <source>
        <dbReference type="Google" id="ProtNLM"/>
    </source>
</evidence>
<organism evidence="2 3">
    <name type="scientific">Necator americanus</name>
    <name type="common">Human hookworm</name>
    <dbReference type="NCBI Taxonomy" id="51031"/>
    <lineage>
        <taxon>Eukaryota</taxon>
        <taxon>Metazoa</taxon>
        <taxon>Ecdysozoa</taxon>
        <taxon>Nematoda</taxon>
        <taxon>Chromadorea</taxon>
        <taxon>Rhabditida</taxon>
        <taxon>Rhabditina</taxon>
        <taxon>Rhabditomorpha</taxon>
        <taxon>Strongyloidea</taxon>
        <taxon>Ancylostomatidae</taxon>
        <taxon>Bunostominae</taxon>
        <taxon>Necator</taxon>
    </lineage>
</organism>
<dbReference type="EMBL" id="JAVFWL010000005">
    <property type="protein sequence ID" value="KAK6753316.1"/>
    <property type="molecule type" value="Genomic_DNA"/>
</dbReference>
<name>A0ABR1DTT1_NECAM</name>
<dbReference type="PANTHER" id="PTHR34228:SF4">
    <property type="entry name" value="VENOM PROTEIN"/>
    <property type="match status" value="1"/>
</dbReference>
<dbReference type="InterPro" id="IPR053322">
    <property type="entry name" value="PLA2-like"/>
</dbReference>
<comment type="caution">
    <text evidence="2">The sequence shown here is derived from an EMBL/GenBank/DDBJ whole genome shotgun (WGS) entry which is preliminary data.</text>
</comment>
<feature type="chain" id="PRO_5046971095" description="Phospholipase A2" evidence="1">
    <location>
        <begin position="19"/>
        <end position="109"/>
    </location>
</feature>
<keyword evidence="3" id="KW-1185">Reference proteome</keyword>